<proteinExistence type="predicted"/>
<keyword evidence="1" id="KW-0812">Transmembrane</keyword>
<dbReference type="Pfam" id="PF13630">
    <property type="entry name" value="SdpI"/>
    <property type="match status" value="1"/>
</dbReference>
<name>A0A7G9L944_9FLAO</name>
<evidence type="ECO:0000313" key="2">
    <source>
        <dbReference type="EMBL" id="QNM85143.1"/>
    </source>
</evidence>
<feature type="transmembrane region" description="Helical" evidence="1">
    <location>
        <begin position="83"/>
        <end position="100"/>
    </location>
</feature>
<dbReference type="RefSeq" id="WP_187482057.1">
    <property type="nucleotide sequence ID" value="NZ_CP060695.1"/>
</dbReference>
<dbReference type="KEGG" id="ppec:H9W90_13230"/>
<evidence type="ECO:0000313" key="3">
    <source>
        <dbReference type="Proteomes" id="UP000515808"/>
    </source>
</evidence>
<dbReference type="Proteomes" id="UP000515808">
    <property type="component" value="Chromosome"/>
</dbReference>
<sequence length="116" mass="13320">MSEALIYVITTNGLLFLLSIIFWKFPPKKINSFYGYKTPKAMQNQQIWDFANSTFNNSLLIYSMISFIAGLVFAAFLNVELTWQPMAFVFLSVIVSIVKTERALSDNFTEEGKKKK</sequence>
<keyword evidence="1" id="KW-1133">Transmembrane helix</keyword>
<dbReference type="InterPro" id="IPR025962">
    <property type="entry name" value="SdpI/YhfL"/>
</dbReference>
<evidence type="ECO:0000256" key="1">
    <source>
        <dbReference type="SAM" id="Phobius"/>
    </source>
</evidence>
<feature type="transmembrane region" description="Helical" evidence="1">
    <location>
        <begin position="59"/>
        <end position="77"/>
    </location>
</feature>
<protein>
    <submittedName>
        <fullName evidence="2">SdpI family protein</fullName>
    </submittedName>
</protein>
<dbReference type="EMBL" id="CP060695">
    <property type="protein sequence ID" value="QNM85143.1"/>
    <property type="molecule type" value="Genomic_DNA"/>
</dbReference>
<dbReference type="AlphaFoldDB" id="A0A7G9L944"/>
<feature type="transmembrane region" description="Helical" evidence="1">
    <location>
        <begin position="6"/>
        <end position="23"/>
    </location>
</feature>
<gene>
    <name evidence="2" type="ORF">H9W90_13230</name>
</gene>
<keyword evidence="3" id="KW-1185">Reference proteome</keyword>
<organism evidence="2 3">
    <name type="scientific">Polaribacter pectinis</name>
    <dbReference type="NCBI Taxonomy" id="2738844"/>
    <lineage>
        <taxon>Bacteria</taxon>
        <taxon>Pseudomonadati</taxon>
        <taxon>Bacteroidota</taxon>
        <taxon>Flavobacteriia</taxon>
        <taxon>Flavobacteriales</taxon>
        <taxon>Flavobacteriaceae</taxon>
    </lineage>
</organism>
<accession>A0A7G9L944</accession>
<keyword evidence="1" id="KW-0472">Membrane</keyword>
<reference evidence="2 3" key="1">
    <citation type="submission" date="2020-08" db="EMBL/GenBank/DDBJ databases">
        <title>Polaribacter sp. L12M9 isolated from gut of the Korean scallop.</title>
        <authorList>
            <person name="Jeong Y.S."/>
        </authorList>
    </citation>
    <scope>NUCLEOTIDE SEQUENCE [LARGE SCALE GENOMIC DNA]</scope>
    <source>
        <strain evidence="2 3">L12M9</strain>
    </source>
</reference>